<organism evidence="1 2">
    <name type="scientific">Fasciolopsis buskii</name>
    <dbReference type="NCBI Taxonomy" id="27845"/>
    <lineage>
        <taxon>Eukaryota</taxon>
        <taxon>Metazoa</taxon>
        <taxon>Spiralia</taxon>
        <taxon>Lophotrochozoa</taxon>
        <taxon>Platyhelminthes</taxon>
        <taxon>Trematoda</taxon>
        <taxon>Digenea</taxon>
        <taxon>Plagiorchiida</taxon>
        <taxon>Echinostomata</taxon>
        <taxon>Echinostomatoidea</taxon>
        <taxon>Fasciolidae</taxon>
        <taxon>Fasciolopsis</taxon>
    </lineage>
</organism>
<proteinExistence type="predicted"/>
<reference evidence="1" key="1">
    <citation type="submission" date="2019-05" db="EMBL/GenBank/DDBJ databases">
        <title>Annotation for the trematode Fasciolopsis buski.</title>
        <authorList>
            <person name="Choi Y.-J."/>
        </authorList>
    </citation>
    <scope>NUCLEOTIDE SEQUENCE</scope>
    <source>
        <strain evidence="1">HT</strain>
        <tissue evidence="1">Whole worm</tissue>
    </source>
</reference>
<evidence type="ECO:0000313" key="1">
    <source>
        <dbReference type="EMBL" id="KAA0197452.1"/>
    </source>
</evidence>
<protein>
    <submittedName>
        <fullName evidence="1">Uncharacterized protein</fullName>
    </submittedName>
</protein>
<evidence type="ECO:0000313" key="2">
    <source>
        <dbReference type="Proteomes" id="UP000728185"/>
    </source>
</evidence>
<name>A0A8E0S6H8_9TREM</name>
<dbReference type="AlphaFoldDB" id="A0A8E0S6H8"/>
<accession>A0A8E0S6H8</accession>
<keyword evidence="2" id="KW-1185">Reference proteome</keyword>
<dbReference type="Proteomes" id="UP000728185">
    <property type="component" value="Unassembled WGS sequence"/>
</dbReference>
<gene>
    <name evidence="1" type="ORF">FBUS_00786</name>
</gene>
<sequence>MIFSHFKSERQRYSIFLIATAQEVGNQSTGDPCRNLFHTTVSNRALPFGRWWQEVSSCQLSSPCYRTGYSQ</sequence>
<comment type="caution">
    <text evidence="1">The sequence shown here is derived from an EMBL/GenBank/DDBJ whole genome shotgun (WGS) entry which is preliminary data.</text>
</comment>
<dbReference type="EMBL" id="LUCM01002367">
    <property type="protein sequence ID" value="KAA0197452.1"/>
    <property type="molecule type" value="Genomic_DNA"/>
</dbReference>